<reference evidence="2 3" key="1">
    <citation type="submission" date="2022-10" db="EMBL/GenBank/DDBJ databases">
        <title>Chitinophaga nivalis PC15 sp. nov., isolated from Pyeongchang county, South Korea.</title>
        <authorList>
            <person name="Trinh H.N."/>
        </authorList>
    </citation>
    <scope>NUCLEOTIDE SEQUENCE [LARGE SCALE GENOMIC DNA]</scope>
    <source>
        <strain evidence="2 3">PC14</strain>
    </source>
</reference>
<evidence type="ECO:0000313" key="2">
    <source>
        <dbReference type="EMBL" id="MCW3484144.1"/>
    </source>
</evidence>
<evidence type="ECO:0000259" key="1">
    <source>
        <dbReference type="Pfam" id="PF03572"/>
    </source>
</evidence>
<dbReference type="Proteomes" id="UP001207742">
    <property type="component" value="Unassembled WGS sequence"/>
</dbReference>
<gene>
    <name evidence="2" type="ORF">OL497_09590</name>
</gene>
<comment type="caution">
    <text evidence="2">The sequence shown here is derived from an EMBL/GenBank/DDBJ whole genome shotgun (WGS) entry which is preliminary data.</text>
</comment>
<proteinExistence type="predicted"/>
<protein>
    <submittedName>
        <fullName evidence="2">S41 family peptidase</fullName>
    </submittedName>
</protein>
<dbReference type="RefSeq" id="WP_264729663.1">
    <property type="nucleotide sequence ID" value="NZ_JAPDNR010000001.1"/>
</dbReference>
<dbReference type="Pfam" id="PF03572">
    <property type="entry name" value="Peptidase_S41"/>
    <property type="match status" value="1"/>
</dbReference>
<dbReference type="PANTHER" id="PTHR32060">
    <property type="entry name" value="TAIL-SPECIFIC PROTEASE"/>
    <property type="match status" value="1"/>
</dbReference>
<accession>A0ABT3IJM4</accession>
<name>A0ABT3IJM4_9BACT</name>
<dbReference type="InterPro" id="IPR029045">
    <property type="entry name" value="ClpP/crotonase-like_dom_sf"/>
</dbReference>
<dbReference type="PANTHER" id="PTHR32060:SF30">
    <property type="entry name" value="CARBOXY-TERMINAL PROCESSING PROTEASE CTPA"/>
    <property type="match status" value="1"/>
</dbReference>
<dbReference type="Gene3D" id="3.90.226.10">
    <property type="entry name" value="2-enoyl-CoA Hydratase, Chain A, domain 1"/>
    <property type="match status" value="1"/>
</dbReference>
<dbReference type="EMBL" id="JAPDNS010000001">
    <property type="protein sequence ID" value="MCW3484144.1"/>
    <property type="molecule type" value="Genomic_DNA"/>
</dbReference>
<feature type="domain" description="Tail specific protease" evidence="1">
    <location>
        <begin position="272"/>
        <end position="435"/>
    </location>
</feature>
<evidence type="ECO:0000313" key="3">
    <source>
        <dbReference type="Proteomes" id="UP001207742"/>
    </source>
</evidence>
<sequence length="508" mass="56425">MNATYRQLLPSLFIVLLLLAGLAVGDGHAQSKTTATAVTHRPLLSVKEMQQDLAILWAAFNTMHPAYGLYTTEDSMWLRYHATVQRICRPMREDEFMTAMYPLVSALKCGHTQVRHSVHYKPTAADRLPRLPFQVLVQNGRAWVTTHQLTTLQTGDELLRINDVPVKDIIQHGGDLYAADGNNQTFKELFLSEYDGFEDACNKYYRWKPPYHMLLRTADGMEQTLDADTLPATAPQAESIKTFDNYTNWSSSVNTGYLPLRFLKNAAVACFEVHSYQYEDTLIFKKAFKEIHEKGIKTLIIDLRHNTGGDIRIAAKLLTYLADAPFQMVGDLWARVPNPGKTAFTPYFDTAGTASFFQSFQPTGIKKAGCYQMAFQPAFGNLLGKTDLDKEDHFKGKLIVLIDGATFSSGAHTAAAIRQNCKGALFIGRETAGGAEGCSGGSIQALTLPHTRVVISFPLLRVVSVFRPATYGHGILPDHVVAYTPMDIVTQKDVDLLRALEVIHATAE</sequence>
<keyword evidence="3" id="KW-1185">Reference proteome</keyword>
<dbReference type="SUPFAM" id="SSF52096">
    <property type="entry name" value="ClpP/crotonase"/>
    <property type="match status" value="1"/>
</dbReference>
<dbReference type="InterPro" id="IPR005151">
    <property type="entry name" value="Tail-specific_protease"/>
</dbReference>
<organism evidence="2 3">
    <name type="scientific">Chitinophaga nivalis</name>
    <dbReference type="NCBI Taxonomy" id="2991709"/>
    <lineage>
        <taxon>Bacteria</taxon>
        <taxon>Pseudomonadati</taxon>
        <taxon>Bacteroidota</taxon>
        <taxon>Chitinophagia</taxon>
        <taxon>Chitinophagales</taxon>
        <taxon>Chitinophagaceae</taxon>
        <taxon>Chitinophaga</taxon>
    </lineage>
</organism>